<reference evidence="1" key="2">
    <citation type="submission" date="2020-09" db="EMBL/GenBank/DDBJ databases">
        <authorList>
            <person name="Sun Q."/>
            <person name="Kim S."/>
        </authorList>
    </citation>
    <scope>NUCLEOTIDE SEQUENCE</scope>
    <source>
        <strain evidence="1">KCTC 23224</strain>
    </source>
</reference>
<comment type="caution">
    <text evidence="1">The sequence shown here is derived from an EMBL/GenBank/DDBJ whole genome shotgun (WGS) entry which is preliminary data.</text>
</comment>
<dbReference type="AlphaFoldDB" id="A0A8J3CVL1"/>
<protein>
    <submittedName>
        <fullName evidence="1">Uncharacterized protein</fullName>
    </submittedName>
</protein>
<gene>
    <name evidence="1" type="ORF">GCM10008106_03440</name>
</gene>
<proteinExistence type="predicted"/>
<dbReference type="Proteomes" id="UP000642809">
    <property type="component" value="Unassembled WGS sequence"/>
</dbReference>
<organism evidence="1 2">
    <name type="scientific">Mongoliitalea lutea</name>
    <dbReference type="NCBI Taxonomy" id="849756"/>
    <lineage>
        <taxon>Bacteria</taxon>
        <taxon>Pseudomonadati</taxon>
        <taxon>Bacteroidota</taxon>
        <taxon>Cytophagia</taxon>
        <taxon>Cytophagales</taxon>
        <taxon>Cyclobacteriaceae</taxon>
        <taxon>Mongoliitalea</taxon>
    </lineage>
</organism>
<sequence length="306" mass="35291">MIFLSVPTLSFSKNDTTSVALIAYWSLGDSYSYEITKYTQQWKGDELVKFDSSSYSAEFLVIDSTETSYQIKWKYTHELFRSQVVDQVLLQSLNVKPILEIIYSTDEYGEFVGIDNWEEVRDAVNEIFETLTPILVEGKESGPAIQQVLQQMKNTYQSKIGVEAFVVPELKLLHFPFGASLEVGRIYEYEDSLPNLFGEEPVDAKGQLYLDEIDVEDEYCLLIQEVQLEENSSKSMIMDFFRLSGLDSEEFEKVVGEAVLEINDYNKFGVFYYPGVVDFIHTTRESYFQYLDDVASRRDTVLIILK</sequence>
<dbReference type="EMBL" id="BMYF01000002">
    <property type="protein sequence ID" value="GHB26184.1"/>
    <property type="molecule type" value="Genomic_DNA"/>
</dbReference>
<evidence type="ECO:0000313" key="2">
    <source>
        <dbReference type="Proteomes" id="UP000642809"/>
    </source>
</evidence>
<accession>A0A8J3CVL1</accession>
<keyword evidence="2" id="KW-1185">Reference proteome</keyword>
<evidence type="ECO:0000313" key="1">
    <source>
        <dbReference type="EMBL" id="GHB26184.1"/>
    </source>
</evidence>
<reference evidence="1" key="1">
    <citation type="journal article" date="2014" name="Int. J. Syst. Evol. Microbiol.">
        <title>Complete genome sequence of Corynebacterium casei LMG S-19264T (=DSM 44701T), isolated from a smear-ripened cheese.</title>
        <authorList>
            <consortium name="US DOE Joint Genome Institute (JGI-PGF)"/>
            <person name="Walter F."/>
            <person name="Albersmeier A."/>
            <person name="Kalinowski J."/>
            <person name="Ruckert C."/>
        </authorList>
    </citation>
    <scope>NUCLEOTIDE SEQUENCE</scope>
    <source>
        <strain evidence="1">KCTC 23224</strain>
    </source>
</reference>
<name>A0A8J3CVL1_9BACT</name>